<proteinExistence type="predicted"/>
<dbReference type="PROSITE" id="PS50110">
    <property type="entry name" value="RESPONSE_REGULATORY"/>
    <property type="match status" value="1"/>
</dbReference>
<dbReference type="InterPro" id="IPR013656">
    <property type="entry name" value="PAS_4"/>
</dbReference>
<dbReference type="InterPro" id="IPR003661">
    <property type="entry name" value="HisK_dim/P_dom"/>
</dbReference>
<feature type="domain" description="Histidine kinase" evidence="11">
    <location>
        <begin position="644"/>
        <end position="868"/>
    </location>
</feature>
<evidence type="ECO:0000256" key="6">
    <source>
        <dbReference type="ARBA" id="ARBA00022777"/>
    </source>
</evidence>
<dbReference type="GO" id="GO:0006355">
    <property type="term" value="P:regulation of DNA-templated transcription"/>
    <property type="evidence" value="ECO:0007669"/>
    <property type="project" value="InterPro"/>
</dbReference>
<dbReference type="InterPro" id="IPR004358">
    <property type="entry name" value="Sig_transdc_His_kin-like_C"/>
</dbReference>
<dbReference type="Pfam" id="PF00072">
    <property type="entry name" value="Response_reg"/>
    <property type="match status" value="1"/>
</dbReference>
<feature type="domain" description="Response regulatory" evidence="12">
    <location>
        <begin position="891"/>
        <end position="1006"/>
    </location>
</feature>
<dbReference type="SMART" id="SM00388">
    <property type="entry name" value="HisKA"/>
    <property type="match status" value="1"/>
</dbReference>
<keyword evidence="10" id="KW-0175">Coiled coil</keyword>
<organism evidence="14 15">
    <name type="scientific">Sphingomonas oligophenolica</name>
    <dbReference type="NCBI Taxonomy" id="301154"/>
    <lineage>
        <taxon>Bacteria</taxon>
        <taxon>Pseudomonadati</taxon>
        <taxon>Pseudomonadota</taxon>
        <taxon>Alphaproteobacteria</taxon>
        <taxon>Sphingomonadales</taxon>
        <taxon>Sphingomonadaceae</taxon>
        <taxon>Sphingomonas</taxon>
    </lineage>
</organism>
<evidence type="ECO:0000256" key="9">
    <source>
        <dbReference type="PROSITE-ProRule" id="PRU00169"/>
    </source>
</evidence>
<dbReference type="SMART" id="SM00091">
    <property type="entry name" value="PAS"/>
    <property type="match status" value="3"/>
</dbReference>
<dbReference type="InterPro" id="IPR013767">
    <property type="entry name" value="PAS_fold"/>
</dbReference>
<dbReference type="Gene3D" id="1.10.287.130">
    <property type="match status" value="1"/>
</dbReference>
<evidence type="ECO:0000256" key="2">
    <source>
        <dbReference type="ARBA" id="ARBA00012438"/>
    </source>
</evidence>
<dbReference type="InterPro" id="IPR011006">
    <property type="entry name" value="CheY-like_superfamily"/>
</dbReference>
<dbReference type="InterPro" id="IPR035965">
    <property type="entry name" value="PAS-like_dom_sf"/>
</dbReference>
<dbReference type="InterPro" id="IPR003018">
    <property type="entry name" value="GAF"/>
</dbReference>
<dbReference type="Pfam" id="PF02518">
    <property type="entry name" value="HATPase_c"/>
    <property type="match status" value="1"/>
</dbReference>
<name>A0A502CEP4_9SPHN</name>
<feature type="modified residue" description="4-aspartylphosphate" evidence="9">
    <location>
        <position position="941"/>
    </location>
</feature>
<dbReference type="InterPro" id="IPR000014">
    <property type="entry name" value="PAS"/>
</dbReference>
<dbReference type="SMART" id="SM00448">
    <property type="entry name" value="REC"/>
    <property type="match status" value="1"/>
</dbReference>
<keyword evidence="6" id="KW-0418">Kinase</keyword>
<dbReference type="PRINTS" id="PR00344">
    <property type="entry name" value="BCTRLSENSOR"/>
</dbReference>
<feature type="coiled-coil region" evidence="10">
    <location>
        <begin position="608"/>
        <end position="635"/>
    </location>
</feature>
<dbReference type="PROSITE" id="PS50112">
    <property type="entry name" value="PAS"/>
    <property type="match status" value="1"/>
</dbReference>
<sequence>MGNDTTMTTVAPFLAGGGEIGALMRSRDWSSHPLGDLGGWPPSLRTIVALMLSSRFPMFVAWGDELSFLYNDAYADILGAKHPDALGGRFADIWHEIWSDISPLIDAALAGEASYRENLPLVMHRKGYDEPTWFTFSYSPVVGHDGAIAGMYCVCTETTGQVIAEKRRAADSRRLRDLMQEMPAFIAVMTGPEHRFAYVNDAYVAITGSRDYIGRPIRDVLPELADQGLFELVDRVYANGERQVEHAAPVWFAHEDEPRFIDFLCAPMVGHDDGAITGIFVSGYDVTERLRAERAVRDSEAYTRLLLDSTAEGFYAVDRDGVTTLCNDAFISMLGFASKDEAIGRKLHDIVHHSHPDGSTYAASDCPIYLAASAGTPAFVSGERFFRLDGSSFPVDYRAEPVMRHGEVVGAICTFVDTSEREQAQADLAQQARVLETLNRTGAALAGELDLDRLIKRVTDAGLELTGAQFGAFFYNVLDSEGESYMLYALSGAERAAFDGFGMPRATAIFQPTFQGNGIIRSDDIMTDARYGKTAPHFGMPKGHLPVRSYLAVPVISRSGEVIGGLFYGHEDPAVFAERHEQLIAGIAGQAAIGVDNARLFQSTQRLNDTLEERVRERTAELEQAQEALRQSQKMEAVGQLTGGIAHDFNNMLAVVIGSLDLLGRRIGDGDARQRRYIDAAADGARRAALLTQRLLAFSRQQPLKPEAIRVNQLVSGMSDLLRRSLGSDVLLETVLAAGAWPVHADPNQLENVILNLAVNARDAMPEGGRLTIETQNAHLDARYVAHHPGLTPGQYALIAVTDTGAGMPDDVIAKAFDPFFTTKEVGKGTGLGLSQVYGFVKQSGGHVKIYSEIDHGTTIKIYLPRLIGDTEEAAPDVFSQDVPLGDGREVVLVVEDEPSVRAFSVDALTELGYRVLEADGAGAALRLLDAHPEIDLLFTDVVMPEMNGAKLAEEVRVRRPDLKILFTTGYTRNAVVHNGVLDAGVNLIGKPFTVDELAARVREVLDIVPTGVAARDAGGAGSAD</sequence>
<dbReference type="SMART" id="SM00387">
    <property type="entry name" value="HATPase_c"/>
    <property type="match status" value="1"/>
</dbReference>
<accession>A0A502CEP4</accession>
<evidence type="ECO:0000259" key="11">
    <source>
        <dbReference type="PROSITE" id="PS50109"/>
    </source>
</evidence>
<evidence type="ECO:0000313" key="15">
    <source>
        <dbReference type="Proteomes" id="UP000318413"/>
    </source>
</evidence>
<dbReference type="SUPFAM" id="SSF52172">
    <property type="entry name" value="CheY-like"/>
    <property type="match status" value="1"/>
</dbReference>
<dbReference type="Gene3D" id="3.40.50.2300">
    <property type="match status" value="1"/>
</dbReference>
<evidence type="ECO:0000259" key="12">
    <source>
        <dbReference type="PROSITE" id="PS50110"/>
    </source>
</evidence>
<evidence type="ECO:0000256" key="1">
    <source>
        <dbReference type="ARBA" id="ARBA00000085"/>
    </source>
</evidence>
<keyword evidence="4" id="KW-0808">Transferase</keyword>
<dbReference type="EC" id="2.7.13.3" evidence="2"/>
<keyword evidence="5" id="KW-0547">Nucleotide-binding</keyword>
<dbReference type="NCBIfam" id="TIGR00229">
    <property type="entry name" value="sensory_box"/>
    <property type="match status" value="1"/>
</dbReference>
<dbReference type="EMBL" id="RCZK01000007">
    <property type="protein sequence ID" value="TPG12175.1"/>
    <property type="molecule type" value="Genomic_DNA"/>
</dbReference>
<gene>
    <name evidence="14" type="ORF">EAH84_10580</name>
</gene>
<dbReference type="GO" id="GO:0005524">
    <property type="term" value="F:ATP binding"/>
    <property type="evidence" value="ECO:0007669"/>
    <property type="project" value="UniProtKB-KW"/>
</dbReference>
<dbReference type="CDD" id="cd16919">
    <property type="entry name" value="HATPase_CckA-like"/>
    <property type="match status" value="1"/>
</dbReference>
<protein>
    <recommendedName>
        <fullName evidence="2">histidine kinase</fullName>
        <ecNumber evidence="2">2.7.13.3</ecNumber>
    </recommendedName>
</protein>
<dbReference type="CDD" id="cd18161">
    <property type="entry name" value="REC_hyHK_blue-like"/>
    <property type="match status" value="1"/>
</dbReference>
<evidence type="ECO:0000256" key="3">
    <source>
        <dbReference type="ARBA" id="ARBA00022553"/>
    </source>
</evidence>
<dbReference type="Pfam" id="PF08448">
    <property type="entry name" value="PAS_4"/>
    <property type="match status" value="2"/>
</dbReference>
<feature type="domain" description="PAS" evidence="13">
    <location>
        <begin position="299"/>
        <end position="340"/>
    </location>
</feature>
<dbReference type="Pfam" id="PF00512">
    <property type="entry name" value="HisKA"/>
    <property type="match status" value="1"/>
</dbReference>
<dbReference type="InterPro" id="IPR036890">
    <property type="entry name" value="HATPase_C_sf"/>
</dbReference>
<dbReference type="InterPro" id="IPR029016">
    <property type="entry name" value="GAF-like_dom_sf"/>
</dbReference>
<dbReference type="SUPFAM" id="SSF55785">
    <property type="entry name" value="PYP-like sensor domain (PAS domain)"/>
    <property type="match status" value="3"/>
</dbReference>
<keyword evidence="3 9" id="KW-0597">Phosphoprotein</keyword>
<dbReference type="SMART" id="SM00065">
    <property type="entry name" value="GAF"/>
    <property type="match status" value="1"/>
</dbReference>
<keyword evidence="8" id="KW-0902">Two-component regulatory system</keyword>
<dbReference type="Pfam" id="PF13185">
    <property type="entry name" value="GAF_2"/>
    <property type="match status" value="1"/>
</dbReference>
<reference evidence="14 15" key="1">
    <citation type="journal article" date="2019" name="Environ. Microbiol.">
        <title>Species interactions and distinct microbial communities in high Arctic permafrost affected cryosols are associated with the CH4 and CO2 gas fluxes.</title>
        <authorList>
            <person name="Altshuler I."/>
            <person name="Hamel J."/>
            <person name="Turney S."/>
            <person name="Magnuson E."/>
            <person name="Levesque R."/>
            <person name="Greer C."/>
            <person name="Whyte L.G."/>
        </authorList>
    </citation>
    <scope>NUCLEOTIDE SEQUENCE [LARGE SCALE GENOMIC DNA]</scope>
    <source>
        <strain evidence="14 15">S5.1</strain>
    </source>
</reference>
<dbReference type="InterPro" id="IPR001789">
    <property type="entry name" value="Sig_transdc_resp-reg_receiver"/>
</dbReference>
<comment type="catalytic activity">
    <reaction evidence="1">
        <text>ATP + protein L-histidine = ADP + protein N-phospho-L-histidine.</text>
        <dbReference type="EC" id="2.7.13.3"/>
    </reaction>
</comment>
<dbReference type="InterPro" id="IPR005467">
    <property type="entry name" value="His_kinase_dom"/>
</dbReference>
<dbReference type="Pfam" id="PF00989">
    <property type="entry name" value="PAS"/>
    <property type="match status" value="1"/>
</dbReference>
<dbReference type="PROSITE" id="PS50109">
    <property type="entry name" value="HIS_KIN"/>
    <property type="match status" value="1"/>
</dbReference>
<evidence type="ECO:0000259" key="13">
    <source>
        <dbReference type="PROSITE" id="PS50112"/>
    </source>
</evidence>
<dbReference type="PANTHER" id="PTHR43065:SF49">
    <property type="entry name" value="HISTIDINE KINASE"/>
    <property type="match status" value="1"/>
</dbReference>
<evidence type="ECO:0000313" key="14">
    <source>
        <dbReference type="EMBL" id="TPG12175.1"/>
    </source>
</evidence>
<dbReference type="Gene3D" id="3.30.450.40">
    <property type="match status" value="1"/>
</dbReference>
<dbReference type="SUPFAM" id="SSF55781">
    <property type="entry name" value="GAF domain-like"/>
    <property type="match status" value="1"/>
</dbReference>
<dbReference type="GO" id="GO:0000155">
    <property type="term" value="F:phosphorelay sensor kinase activity"/>
    <property type="evidence" value="ECO:0007669"/>
    <property type="project" value="InterPro"/>
</dbReference>
<dbReference type="InterPro" id="IPR003594">
    <property type="entry name" value="HATPase_dom"/>
</dbReference>
<evidence type="ECO:0000256" key="8">
    <source>
        <dbReference type="ARBA" id="ARBA00023012"/>
    </source>
</evidence>
<keyword evidence="15" id="KW-1185">Reference proteome</keyword>
<dbReference type="InterPro" id="IPR036097">
    <property type="entry name" value="HisK_dim/P_sf"/>
</dbReference>
<evidence type="ECO:0000256" key="4">
    <source>
        <dbReference type="ARBA" id="ARBA00022679"/>
    </source>
</evidence>
<dbReference type="AlphaFoldDB" id="A0A502CEP4"/>
<dbReference type="Proteomes" id="UP000318413">
    <property type="component" value="Unassembled WGS sequence"/>
</dbReference>
<evidence type="ECO:0000256" key="5">
    <source>
        <dbReference type="ARBA" id="ARBA00022741"/>
    </source>
</evidence>
<evidence type="ECO:0000256" key="10">
    <source>
        <dbReference type="SAM" id="Coils"/>
    </source>
</evidence>
<dbReference type="Gene3D" id="3.30.565.10">
    <property type="entry name" value="Histidine kinase-like ATPase, C-terminal domain"/>
    <property type="match status" value="1"/>
</dbReference>
<dbReference type="SUPFAM" id="SSF55874">
    <property type="entry name" value="ATPase domain of HSP90 chaperone/DNA topoisomerase II/histidine kinase"/>
    <property type="match status" value="1"/>
</dbReference>
<dbReference type="CDD" id="cd00130">
    <property type="entry name" value="PAS"/>
    <property type="match status" value="1"/>
</dbReference>
<dbReference type="SUPFAM" id="SSF47384">
    <property type="entry name" value="Homodimeric domain of signal transducing histidine kinase"/>
    <property type="match status" value="1"/>
</dbReference>
<keyword evidence="7" id="KW-0067">ATP-binding</keyword>
<dbReference type="Gene3D" id="3.30.450.20">
    <property type="entry name" value="PAS domain"/>
    <property type="match status" value="3"/>
</dbReference>
<comment type="caution">
    <text evidence="14">The sequence shown here is derived from an EMBL/GenBank/DDBJ whole genome shotgun (WGS) entry which is preliminary data.</text>
</comment>
<evidence type="ECO:0000256" key="7">
    <source>
        <dbReference type="ARBA" id="ARBA00022840"/>
    </source>
</evidence>
<dbReference type="PANTHER" id="PTHR43065">
    <property type="entry name" value="SENSOR HISTIDINE KINASE"/>
    <property type="match status" value="1"/>
</dbReference>